<evidence type="ECO:0000313" key="2">
    <source>
        <dbReference type="EMBL" id="PVZ06976.1"/>
    </source>
</evidence>
<dbReference type="RefSeq" id="WP_116709991.1">
    <property type="nucleotide sequence ID" value="NZ_QEKW01000012.1"/>
</dbReference>
<accession>A0A2U1F480</accession>
<gene>
    <name evidence="2" type="ORF">C8D89_112170</name>
</gene>
<dbReference type="Pfam" id="PF03861">
    <property type="entry name" value="ANTAR"/>
    <property type="match status" value="1"/>
</dbReference>
<dbReference type="Proteomes" id="UP000245639">
    <property type="component" value="Unassembled WGS sequence"/>
</dbReference>
<protein>
    <submittedName>
        <fullName evidence="2">ANTAR domain-containing protein</fullName>
    </submittedName>
</protein>
<organism evidence="2 3">
    <name type="scientific">Actinomycetospora cinnamomea</name>
    <dbReference type="NCBI Taxonomy" id="663609"/>
    <lineage>
        <taxon>Bacteria</taxon>
        <taxon>Bacillati</taxon>
        <taxon>Actinomycetota</taxon>
        <taxon>Actinomycetes</taxon>
        <taxon>Pseudonocardiales</taxon>
        <taxon>Pseudonocardiaceae</taxon>
        <taxon>Actinomycetospora</taxon>
    </lineage>
</organism>
<dbReference type="InterPro" id="IPR036388">
    <property type="entry name" value="WH-like_DNA-bd_sf"/>
</dbReference>
<dbReference type="GO" id="GO:0003723">
    <property type="term" value="F:RNA binding"/>
    <property type="evidence" value="ECO:0007669"/>
    <property type="project" value="InterPro"/>
</dbReference>
<dbReference type="Gene3D" id="1.10.10.10">
    <property type="entry name" value="Winged helix-like DNA-binding domain superfamily/Winged helix DNA-binding domain"/>
    <property type="match status" value="1"/>
</dbReference>
<proteinExistence type="predicted"/>
<feature type="domain" description="ANTAR" evidence="1">
    <location>
        <begin position="1"/>
        <end position="55"/>
    </location>
</feature>
<sequence length="73" mass="7982">MPADAADPPTRHLLDVAAGVLMARHDLGAQDAYALLMDTAWATDRTIAGVVDQVIRESQRRRDVEPGRDDDDP</sequence>
<dbReference type="PROSITE" id="PS50921">
    <property type="entry name" value="ANTAR"/>
    <property type="match status" value="1"/>
</dbReference>
<reference evidence="2 3" key="1">
    <citation type="submission" date="2018-04" db="EMBL/GenBank/DDBJ databases">
        <title>Genomic Encyclopedia of Type Strains, Phase IV (KMG-IV): sequencing the most valuable type-strain genomes for metagenomic binning, comparative biology and taxonomic classification.</title>
        <authorList>
            <person name="Goeker M."/>
        </authorList>
    </citation>
    <scope>NUCLEOTIDE SEQUENCE [LARGE SCALE GENOMIC DNA]</scope>
    <source>
        <strain evidence="2 3">DSM 45771</strain>
    </source>
</reference>
<evidence type="ECO:0000259" key="1">
    <source>
        <dbReference type="PROSITE" id="PS50921"/>
    </source>
</evidence>
<dbReference type="SMART" id="SM01012">
    <property type="entry name" value="ANTAR"/>
    <property type="match status" value="1"/>
</dbReference>
<keyword evidence="3" id="KW-1185">Reference proteome</keyword>
<comment type="caution">
    <text evidence="2">The sequence shown here is derived from an EMBL/GenBank/DDBJ whole genome shotgun (WGS) entry which is preliminary data.</text>
</comment>
<dbReference type="AlphaFoldDB" id="A0A2U1F480"/>
<dbReference type="InterPro" id="IPR005561">
    <property type="entry name" value="ANTAR"/>
</dbReference>
<evidence type="ECO:0000313" key="3">
    <source>
        <dbReference type="Proteomes" id="UP000245639"/>
    </source>
</evidence>
<name>A0A2U1F480_9PSEU</name>
<dbReference type="EMBL" id="QEKW01000012">
    <property type="protein sequence ID" value="PVZ06976.1"/>
    <property type="molecule type" value="Genomic_DNA"/>
</dbReference>